<dbReference type="InterPro" id="IPR001611">
    <property type="entry name" value="Leu-rich_rpt"/>
</dbReference>
<gene>
    <name evidence="6" type="ORF">PLBR_LOCUS4351</name>
</gene>
<geneLocation type="mitochondrion" evidence="6"/>
<evidence type="ECO:0000313" key="6">
    <source>
        <dbReference type="EMBL" id="SPQ97136.1"/>
    </source>
</evidence>
<sequence length="535" mass="58282">MPVLLRLALLSALAASVGGIHFELADGVVAYVNMSIVVAHSKMIHDMLGTSPDDADRNVSLPYINAERFRLMEAYMVGGVLPSEDDPRALFRMMGIADYLNMQGVLDPLSALVVQALSADPARPPVWSSSSVFDYLATSATAVGVRLPADFITDFVRRMARSFFQGKCTASLTRTSRCTQAAVWGRLSNDWFANITTVSSSSELDLSNNHIESITSRAFVACRCLTHLYLEKNRIETIESGAFHGLSTLSTLYLSGNRIQSIQKDVFADLPSLTTWYLNDNRIRTIEKGAFAGMSALQDLSFIQNEIRTIEAGTFIGMSSLTKLRLAKNRIRAIEGGAFHGLPLLNHLYVSSRALCDNRLTSIDKGMLAGLPSLAQLYVNDNEVQAIEKGAFDGMALNVLWMGNNRLQVIEAGVFHGMSSLAFLNLGDNEIEMIEQDAFAGLSKLVALSLSRNRIGSIRSGTFNGLTLLADLSLEQNGLQAVEQDTFRDLPSLASLDLGHNQIGCIATGAFSRAPALTTLYLSPVVLRPLPRAEY</sequence>
<evidence type="ECO:0000256" key="1">
    <source>
        <dbReference type="ARBA" id="ARBA00022614"/>
    </source>
</evidence>
<evidence type="ECO:0000256" key="5">
    <source>
        <dbReference type="SAM" id="SignalP"/>
    </source>
</evidence>
<dbReference type="PROSITE" id="PS51450">
    <property type="entry name" value="LRR"/>
    <property type="match status" value="2"/>
</dbReference>
<dbReference type="InterPro" id="IPR032675">
    <property type="entry name" value="LRR_dom_sf"/>
</dbReference>
<feature type="chain" id="PRO_5018128918" description="BTB domain-containing protein" evidence="5">
    <location>
        <begin position="20"/>
        <end position="535"/>
    </location>
</feature>
<keyword evidence="6" id="KW-0496">Mitochondrion</keyword>
<dbReference type="FunFam" id="3.80.10.10:FF:000770">
    <property type="entry name" value="Uncharacterized protein"/>
    <property type="match status" value="1"/>
</dbReference>
<dbReference type="SMART" id="SM00369">
    <property type="entry name" value="LRR_TYP"/>
    <property type="match status" value="13"/>
</dbReference>
<evidence type="ECO:0000256" key="3">
    <source>
        <dbReference type="ARBA" id="ARBA00022737"/>
    </source>
</evidence>
<dbReference type="EMBL" id="OVEO01000007">
    <property type="protein sequence ID" value="SPQ97136.1"/>
    <property type="molecule type" value="Genomic_DNA"/>
</dbReference>
<keyword evidence="3" id="KW-0677">Repeat</keyword>
<dbReference type="PANTHER" id="PTHR24366:SF96">
    <property type="entry name" value="LEUCINE RICH REPEAT CONTAINING 53"/>
    <property type="match status" value="1"/>
</dbReference>
<dbReference type="Pfam" id="PF13306">
    <property type="entry name" value="LRR_5"/>
    <property type="match status" value="1"/>
</dbReference>
<dbReference type="InterPro" id="IPR003591">
    <property type="entry name" value="Leu-rich_rpt_typical-subtyp"/>
</dbReference>
<name>A0A3P3YAE0_PLABS</name>
<dbReference type="FunFam" id="3.80.10.10:FF:001164">
    <property type="entry name" value="GH01279p"/>
    <property type="match status" value="1"/>
</dbReference>
<dbReference type="InterPro" id="IPR026906">
    <property type="entry name" value="LRR_5"/>
</dbReference>
<evidence type="ECO:0000256" key="2">
    <source>
        <dbReference type="ARBA" id="ARBA00022729"/>
    </source>
</evidence>
<keyword evidence="4" id="KW-0325">Glycoprotein</keyword>
<accession>A0A3P3YAE0</accession>
<reference evidence="6 7" key="1">
    <citation type="submission" date="2018-03" db="EMBL/GenBank/DDBJ databases">
        <authorList>
            <person name="Fogelqvist J."/>
        </authorList>
    </citation>
    <scope>NUCLEOTIDE SEQUENCE [LARGE SCALE GENOMIC DNA]</scope>
</reference>
<evidence type="ECO:0000313" key="7">
    <source>
        <dbReference type="Proteomes" id="UP000290189"/>
    </source>
</evidence>
<keyword evidence="1" id="KW-0433">Leucine-rich repeat</keyword>
<organism evidence="6 7">
    <name type="scientific">Plasmodiophora brassicae</name>
    <name type="common">Clubroot disease agent</name>
    <dbReference type="NCBI Taxonomy" id="37360"/>
    <lineage>
        <taxon>Eukaryota</taxon>
        <taxon>Sar</taxon>
        <taxon>Rhizaria</taxon>
        <taxon>Endomyxa</taxon>
        <taxon>Phytomyxea</taxon>
        <taxon>Plasmodiophorida</taxon>
        <taxon>Plasmodiophoridae</taxon>
        <taxon>Plasmodiophora</taxon>
    </lineage>
</organism>
<keyword evidence="2 5" id="KW-0732">Signal</keyword>
<dbReference type="PANTHER" id="PTHR24366">
    <property type="entry name" value="IG(IMMUNOGLOBULIN) AND LRR(LEUCINE RICH REPEAT) DOMAINS"/>
    <property type="match status" value="1"/>
</dbReference>
<proteinExistence type="predicted"/>
<evidence type="ECO:0008006" key="8">
    <source>
        <dbReference type="Google" id="ProtNLM"/>
    </source>
</evidence>
<dbReference type="SUPFAM" id="SSF52058">
    <property type="entry name" value="L domain-like"/>
    <property type="match status" value="1"/>
</dbReference>
<dbReference type="AlphaFoldDB" id="A0A3P3YAE0"/>
<evidence type="ECO:0000256" key="4">
    <source>
        <dbReference type="ARBA" id="ARBA00023180"/>
    </source>
</evidence>
<dbReference type="Pfam" id="PF13855">
    <property type="entry name" value="LRR_8"/>
    <property type="match status" value="2"/>
</dbReference>
<protein>
    <recommendedName>
        <fullName evidence="8">BTB domain-containing protein</fullName>
    </recommendedName>
</protein>
<dbReference type="Proteomes" id="UP000290189">
    <property type="component" value="Unassembled WGS sequence"/>
</dbReference>
<feature type="signal peptide" evidence="5">
    <location>
        <begin position="1"/>
        <end position="19"/>
    </location>
</feature>
<dbReference type="Gene3D" id="3.80.10.10">
    <property type="entry name" value="Ribonuclease Inhibitor"/>
    <property type="match status" value="3"/>
</dbReference>